<comment type="subunit">
    <text evidence="1">Monomer.</text>
</comment>
<protein>
    <recommendedName>
        <fullName evidence="7">Outer membrane lipoprotein carrier protein LolA</fullName>
    </recommendedName>
</protein>
<keyword evidence="6" id="KW-1185">Reference proteome</keyword>
<name>A0A136A2A8_9ALTE</name>
<comment type="caution">
    <text evidence="5">The sequence shown here is derived from an EMBL/GenBank/DDBJ whole genome shotgun (WGS) entry which is preliminary data.</text>
</comment>
<accession>A0A136A2A8</accession>
<evidence type="ECO:0000256" key="4">
    <source>
        <dbReference type="ARBA" id="ARBA00022927"/>
    </source>
</evidence>
<dbReference type="GO" id="GO:0015031">
    <property type="term" value="P:protein transport"/>
    <property type="evidence" value="ECO:0007669"/>
    <property type="project" value="UniProtKB-KW"/>
</dbReference>
<keyword evidence="2" id="KW-0813">Transport</keyword>
<dbReference type="OrthoDB" id="5705066at2"/>
<dbReference type="InterPro" id="IPR029046">
    <property type="entry name" value="LolA/LolB/LppX"/>
</dbReference>
<evidence type="ECO:0008006" key="7">
    <source>
        <dbReference type="Google" id="ProtNLM"/>
    </source>
</evidence>
<sequence>MQWLLSATLVFLINIQSIMAVELSFSWATDKELAGQFVQEKHLTALTQPFITKGHYHYSKNTGLSWKTDYPMVSEIRINSEGVSEVQPDGSLKSLTTDSQLSELLLAIFSGEPAILQQQFEIEQTENSVILLPKVAQIAQVIEKITVHLDGQVITEIILHEPAGNYTKIILTSSNPQEN</sequence>
<dbReference type="Proteomes" id="UP000070299">
    <property type="component" value="Unassembled WGS sequence"/>
</dbReference>
<organism evidence="5 6">
    <name type="scientific">Paraglaciecola hydrolytica</name>
    <dbReference type="NCBI Taxonomy" id="1799789"/>
    <lineage>
        <taxon>Bacteria</taxon>
        <taxon>Pseudomonadati</taxon>
        <taxon>Pseudomonadota</taxon>
        <taxon>Gammaproteobacteria</taxon>
        <taxon>Alteromonadales</taxon>
        <taxon>Alteromonadaceae</taxon>
        <taxon>Paraglaciecola</taxon>
    </lineage>
</organism>
<reference evidence="6" key="1">
    <citation type="submission" date="2016-02" db="EMBL/GenBank/DDBJ databases">
        <authorList>
            <person name="Schultz-Johansen M."/>
            <person name="Glaring M.A."/>
            <person name="Bech P.K."/>
            <person name="Stougaard P."/>
        </authorList>
    </citation>
    <scope>NUCLEOTIDE SEQUENCE [LARGE SCALE GENOMIC DNA]</scope>
    <source>
        <strain evidence="6">S66</strain>
    </source>
</reference>
<evidence type="ECO:0000256" key="3">
    <source>
        <dbReference type="ARBA" id="ARBA00022729"/>
    </source>
</evidence>
<evidence type="ECO:0000313" key="6">
    <source>
        <dbReference type="Proteomes" id="UP000070299"/>
    </source>
</evidence>
<dbReference type="InterPro" id="IPR004564">
    <property type="entry name" value="OM_lipoprot_carrier_LolA-like"/>
</dbReference>
<dbReference type="RefSeq" id="WP_068376611.1">
    <property type="nucleotide sequence ID" value="NZ_LSNE01000005.1"/>
</dbReference>
<dbReference type="AlphaFoldDB" id="A0A136A2A8"/>
<proteinExistence type="predicted"/>
<dbReference type="STRING" id="1799789.AX660_14440"/>
<dbReference type="SUPFAM" id="SSF89392">
    <property type="entry name" value="Prokaryotic lipoproteins and lipoprotein localization factors"/>
    <property type="match status" value="1"/>
</dbReference>
<gene>
    <name evidence="5" type="ORF">AX660_14440</name>
</gene>
<evidence type="ECO:0000313" key="5">
    <source>
        <dbReference type="EMBL" id="KXI29337.1"/>
    </source>
</evidence>
<evidence type="ECO:0000256" key="1">
    <source>
        <dbReference type="ARBA" id="ARBA00011245"/>
    </source>
</evidence>
<evidence type="ECO:0000256" key="2">
    <source>
        <dbReference type="ARBA" id="ARBA00022448"/>
    </source>
</evidence>
<dbReference type="Gene3D" id="2.50.20.10">
    <property type="entry name" value="Lipoprotein localisation LolA/LolB/LppX"/>
    <property type="match status" value="1"/>
</dbReference>
<keyword evidence="4" id="KW-0653">Protein transport</keyword>
<keyword evidence="3" id="KW-0732">Signal</keyword>
<dbReference type="CDD" id="cd16325">
    <property type="entry name" value="LolA"/>
    <property type="match status" value="1"/>
</dbReference>
<dbReference type="Pfam" id="PF03548">
    <property type="entry name" value="LolA"/>
    <property type="match status" value="1"/>
</dbReference>
<dbReference type="EMBL" id="LSNE01000005">
    <property type="protein sequence ID" value="KXI29337.1"/>
    <property type="molecule type" value="Genomic_DNA"/>
</dbReference>